<feature type="compositionally biased region" description="Low complexity" evidence="1">
    <location>
        <begin position="214"/>
        <end position="225"/>
    </location>
</feature>
<gene>
    <name evidence="3" type="ORF">Q7A36_19020</name>
</gene>
<evidence type="ECO:0000259" key="2">
    <source>
        <dbReference type="Pfam" id="PF09851"/>
    </source>
</evidence>
<evidence type="ECO:0000313" key="4">
    <source>
        <dbReference type="Proteomes" id="UP001243009"/>
    </source>
</evidence>
<evidence type="ECO:0000256" key="1">
    <source>
        <dbReference type="SAM" id="MobiDB-lite"/>
    </source>
</evidence>
<dbReference type="InterPro" id="IPR018649">
    <property type="entry name" value="SHOCT"/>
</dbReference>
<dbReference type="EMBL" id="JAUTWS010000018">
    <property type="protein sequence ID" value="MDO9710453.1"/>
    <property type="molecule type" value="Genomic_DNA"/>
</dbReference>
<name>A0ABT9E2Q9_9PROT</name>
<sequence length="260" mass="27320">MQDLTDTARRRLEEIAARQGVSPEAAGTLLRALAAGGGSMAQFSHPELGGMGQWSQGGMLMIGDMFNNALKARVDALAQDLAGLLREMPVFAPPAAPSAPGTGGQQQWQGGGGMGFAPSNWWPAELGAPASSGGQNDMRYAHFPEAGRLAVQQGGVTRLYDTGNLQIYGVSQQQGFGQSLRFSTSQGEVRLEDLRPLDAPGQQQQQPQEPPPAQGRAPAAPAAGGENPLAMLEKLGELHQRGILTDAEFAAKKAELLARL</sequence>
<comment type="caution">
    <text evidence="3">The sequence shown here is derived from an EMBL/GenBank/DDBJ whole genome shotgun (WGS) entry which is preliminary data.</text>
</comment>
<organism evidence="3 4">
    <name type="scientific">Paracraurococcus lichenis</name>
    <dbReference type="NCBI Taxonomy" id="3064888"/>
    <lineage>
        <taxon>Bacteria</taxon>
        <taxon>Pseudomonadati</taxon>
        <taxon>Pseudomonadota</taxon>
        <taxon>Alphaproteobacteria</taxon>
        <taxon>Acetobacterales</taxon>
        <taxon>Roseomonadaceae</taxon>
        <taxon>Paracraurococcus</taxon>
    </lineage>
</organism>
<dbReference type="Proteomes" id="UP001243009">
    <property type="component" value="Unassembled WGS sequence"/>
</dbReference>
<feature type="domain" description="SHOCT" evidence="2">
    <location>
        <begin position="232"/>
        <end position="257"/>
    </location>
</feature>
<keyword evidence="4" id="KW-1185">Reference proteome</keyword>
<evidence type="ECO:0000313" key="3">
    <source>
        <dbReference type="EMBL" id="MDO9710453.1"/>
    </source>
</evidence>
<reference evidence="3 4" key="1">
    <citation type="submission" date="2023-08" db="EMBL/GenBank/DDBJ databases">
        <title>The draft genome sequence of Paracraurococcus sp. LOR1-02.</title>
        <authorList>
            <person name="Kingkaew E."/>
            <person name="Tanasupawat S."/>
        </authorList>
    </citation>
    <scope>NUCLEOTIDE SEQUENCE [LARGE SCALE GENOMIC DNA]</scope>
    <source>
        <strain evidence="3 4">LOR1-02</strain>
    </source>
</reference>
<proteinExistence type="predicted"/>
<protein>
    <submittedName>
        <fullName evidence="3">SHOCT domain-containing protein</fullName>
    </submittedName>
</protein>
<dbReference type="Pfam" id="PF09851">
    <property type="entry name" value="SHOCT"/>
    <property type="match status" value="1"/>
</dbReference>
<dbReference type="RefSeq" id="WP_305105316.1">
    <property type="nucleotide sequence ID" value="NZ_JAUTWS010000018.1"/>
</dbReference>
<accession>A0ABT9E2Q9</accession>
<feature type="region of interest" description="Disordered" evidence="1">
    <location>
        <begin position="199"/>
        <end position="229"/>
    </location>
</feature>